<reference evidence="2 3" key="1">
    <citation type="journal article" date="2014" name="Appl. Microbiol. Biotechnol.">
        <title>Transformable facultative thermophile Geobacillus stearothermophilus NUB3621 as a host strain for metabolic engineering.</title>
        <authorList>
            <person name="Blanchard K."/>
            <person name="Robic S."/>
            <person name="Matsumura I."/>
        </authorList>
    </citation>
    <scope>NUCLEOTIDE SEQUENCE [LARGE SCALE GENOMIC DNA]</scope>
    <source>
        <strain evidence="2 3">NUB3621</strain>
    </source>
</reference>
<keyword evidence="3" id="KW-1185">Reference proteome</keyword>
<dbReference type="EMBL" id="AOTZ01000009">
    <property type="protein sequence ID" value="EZP75270.1"/>
    <property type="molecule type" value="Genomic_DNA"/>
</dbReference>
<organism evidence="2 3">
    <name type="scientific">Parageobacillus genomosp. 1</name>
    <dbReference type="NCBI Taxonomy" id="1295642"/>
    <lineage>
        <taxon>Bacteria</taxon>
        <taxon>Bacillati</taxon>
        <taxon>Bacillota</taxon>
        <taxon>Bacilli</taxon>
        <taxon>Bacillales</taxon>
        <taxon>Anoxybacillaceae</taxon>
        <taxon>Parageobacillus</taxon>
    </lineage>
</organism>
<protein>
    <submittedName>
        <fullName evidence="2">Uncharacterized protein</fullName>
    </submittedName>
</protein>
<feature type="compositionally biased region" description="Basic residues" evidence="1">
    <location>
        <begin position="31"/>
        <end position="41"/>
    </location>
</feature>
<proteinExistence type="predicted"/>
<sequence length="123" mass="13855">MLIPETRWRACEEAVAAAAGPKRREGIAAGTRHHREKRRRLPSPERCWRTREEAVAATAGPKHPEGLGAGARHLLGSGSFIPETRWRACEEVQTKQSLVLHRLLREVNSMCRRRSRTEASRAA</sequence>
<name>A0ABC9VAV6_9BACL</name>
<evidence type="ECO:0000313" key="2">
    <source>
        <dbReference type="EMBL" id="EZP75270.1"/>
    </source>
</evidence>
<evidence type="ECO:0000256" key="1">
    <source>
        <dbReference type="SAM" id="MobiDB-lite"/>
    </source>
</evidence>
<feature type="region of interest" description="Disordered" evidence="1">
    <location>
        <begin position="19"/>
        <end position="45"/>
    </location>
</feature>
<accession>A0ABC9VAV6</accession>
<evidence type="ECO:0000313" key="3">
    <source>
        <dbReference type="Proteomes" id="UP000023566"/>
    </source>
</evidence>
<dbReference type="AlphaFoldDB" id="A0ABC9VAV6"/>
<comment type="caution">
    <text evidence="2">The sequence shown here is derived from an EMBL/GenBank/DDBJ whole genome shotgun (WGS) entry which is preliminary data.</text>
</comment>
<dbReference type="Proteomes" id="UP000023566">
    <property type="component" value="Chromosome"/>
</dbReference>
<gene>
    <name evidence="2" type="ORF">H839_17258</name>
</gene>